<keyword evidence="12" id="KW-1185">Reference proteome</keyword>
<dbReference type="AlphaFoldDB" id="A0A6L5XCG1"/>
<evidence type="ECO:0000313" key="11">
    <source>
        <dbReference type="EMBL" id="MSS16424.1"/>
    </source>
</evidence>
<feature type="transmembrane region" description="Helical" evidence="9">
    <location>
        <begin position="173"/>
        <end position="196"/>
    </location>
</feature>
<feature type="transmembrane region" description="Helical" evidence="9">
    <location>
        <begin position="95"/>
        <end position="119"/>
    </location>
</feature>
<evidence type="ECO:0000256" key="1">
    <source>
        <dbReference type="ARBA" id="ARBA00006139"/>
    </source>
</evidence>
<feature type="transmembrane region" description="Helical" evidence="9">
    <location>
        <begin position="65"/>
        <end position="83"/>
    </location>
</feature>
<feature type="transmembrane region" description="Helical" evidence="9">
    <location>
        <begin position="7"/>
        <end position="25"/>
    </location>
</feature>
<dbReference type="HAMAP" id="MF_00161">
    <property type="entry name" value="LspA"/>
    <property type="match status" value="1"/>
</dbReference>
<organism evidence="11 12">
    <name type="scientific">Sodaliphilus pleomorphus</name>
    <dbReference type="NCBI Taxonomy" id="2606626"/>
    <lineage>
        <taxon>Bacteria</taxon>
        <taxon>Pseudomonadati</taxon>
        <taxon>Bacteroidota</taxon>
        <taxon>Bacteroidia</taxon>
        <taxon>Bacteroidales</taxon>
        <taxon>Muribaculaceae</taxon>
        <taxon>Sodaliphilus</taxon>
    </lineage>
</organism>
<comment type="pathway">
    <text evidence="9">Protein modification; lipoprotein biosynthesis (signal peptide cleavage).</text>
</comment>
<evidence type="ECO:0000256" key="7">
    <source>
        <dbReference type="ARBA" id="ARBA00022989"/>
    </source>
</evidence>
<dbReference type="PRINTS" id="PR00781">
    <property type="entry name" value="LIPOSIGPTASE"/>
</dbReference>
<protein>
    <recommendedName>
        <fullName evidence="9">Lipoprotein signal peptidase</fullName>
        <ecNumber evidence="9">3.4.23.36</ecNumber>
    </recommendedName>
    <alternativeName>
        <fullName evidence="9">Prolipoprotein signal peptidase</fullName>
    </alternativeName>
    <alternativeName>
        <fullName evidence="9">Signal peptidase II</fullName>
        <shortName evidence="9">SPase II</shortName>
    </alternativeName>
</protein>
<dbReference type="InterPro" id="IPR001872">
    <property type="entry name" value="Peptidase_A8"/>
</dbReference>
<keyword evidence="7 9" id="KW-1133">Transmembrane helix</keyword>
<name>A0A6L5XCG1_9BACT</name>
<keyword evidence="4 9" id="KW-0812">Transmembrane</keyword>
<keyword evidence="2 9" id="KW-1003">Cell membrane</keyword>
<keyword evidence="5 9" id="KW-0064">Aspartyl protease</keyword>
<evidence type="ECO:0000256" key="8">
    <source>
        <dbReference type="ARBA" id="ARBA00023136"/>
    </source>
</evidence>
<comment type="catalytic activity">
    <reaction evidence="9">
        <text>Release of signal peptides from bacterial membrane prolipoproteins. Hydrolyzes -Xaa-Yaa-Zaa-|-(S,diacylglyceryl)Cys-, in which Xaa is hydrophobic (preferably Leu), and Yaa (Ala or Ser) and Zaa (Gly or Ala) have small, neutral side chains.</text>
        <dbReference type="EC" id="3.4.23.36"/>
    </reaction>
</comment>
<dbReference type="PANTHER" id="PTHR33695">
    <property type="entry name" value="LIPOPROTEIN SIGNAL PEPTIDASE"/>
    <property type="match status" value="1"/>
</dbReference>
<dbReference type="EC" id="3.4.23.36" evidence="9"/>
<evidence type="ECO:0000256" key="10">
    <source>
        <dbReference type="RuleBase" id="RU004181"/>
    </source>
</evidence>
<evidence type="ECO:0000256" key="3">
    <source>
        <dbReference type="ARBA" id="ARBA00022670"/>
    </source>
</evidence>
<dbReference type="UniPathway" id="UPA00665"/>
<evidence type="ECO:0000256" key="9">
    <source>
        <dbReference type="HAMAP-Rule" id="MF_00161"/>
    </source>
</evidence>
<gene>
    <name evidence="9" type="primary">lspA</name>
    <name evidence="11" type="ORF">FYJ29_01360</name>
</gene>
<feature type="active site" evidence="9">
    <location>
        <position position="182"/>
    </location>
</feature>
<comment type="similarity">
    <text evidence="1 9 10">Belongs to the peptidase A8 family.</text>
</comment>
<keyword evidence="3 9" id="KW-0645">Protease</keyword>
<dbReference type="GO" id="GO:0006508">
    <property type="term" value="P:proteolysis"/>
    <property type="evidence" value="ECO:0007669"/>
    <property type="project" value="UniProtKB-KW"/>
</dbReference>
<dbReference type="NCBIfam" id="NF011369">
    <property type="entry name" value="PRK14788.1"/>
    <property type="match status" value="1"/>
</dbReference>
<evidence type="ECO:0000256" key="6">
    <source>
        <dbReference type="ARBA" id="ARBA00022801"/>
    </source>
</evidence>
<dbReference type="EMBL" id="VULT01000002">
    <property type="protein sequence ID" value="MSS16424.1"/>
    <property type="molecule type" value="Genomic_DNA"/>
</dbReference>
<feature type="active site" evidence="9">
    <location>
        <position position="148"/>
    </location>
</feature>
<accession>A0A6L5XCG1</accession>
<dbReference type="GO" id="GO:0005886">
    <property type="term" value="C:plasma membrane"/>
    <property type="evidence" value="ECO:0007669"/>
    <property type="project" value="UniProtKB-SubCell"/>
</dbReference>
<dbReference type="RefSeq" id="WP_154327003.1">
    <property type="nucleotide sequence ID" value="NZ_CP045696.1"/>
</dbReference>
<proteinExistence type="inferred from homology"/>
<sequence length="224" mass="25358">MKHRISNGTLAAIIIVAVIIVDQAIKVWVKTHFFYGEEYRITEWFRLLFIENNGMAWGMEFGSKFFLTWFRIIVAALVIYYLYRIRRRADLPQGYVACIALIAAGAIGNIIDCIGYGVIFNDPAAPAVAQLFPPEGGYTSLFNGRVVDMFYFPIAEWDWPQWMPGIGGRHFQFFNAIFNFADACLSVSVITLILFYSKYLAGDNKHHSSTSDDAAHQAVNDTTE</sequence>
<dbReference type="Pfam" id="PF01252">
    <property type="entry name" value="Peptidase_A8"/>
    <property type="match status" value="1"/>
</dbReference>
<keyword evidence="6 9" id="KW-0378">Hydrolase</keyword>
<comment type="caution">
    <text evidence="11">The sequence shown here is derived from an EMBL/GenBank/DDBJ whole genome shotgun (WGS) entry which is preliminary data.</text>
</comment>
<evidence type="ECO:0000313" key="12">
    <source>
        <dbReference type="Proteomes" id="UP000483362"/>
    </source>
</evidence>
<evidence type="ECO:0000256" key="4">
    <source>
        <dbReference type="ARBA" id="ARBA00022692"/>
    </source>
</evidence>
<dbReference type="GO" id="GO:0004190">
    <property type="term" value="F:aspartic-type endopeptidase activity"/>
    <property type="evidence" value="ECO:0007669"/>
    <property type="project" value="UniProtKB-UniRule"/>
</dbReference>
<evidence type="ECO:0000256" key="5">
    <source>
        <dbReference type="ARBA" id="ARBA00022750"/>
    </source>
</evidence>
<comment type="subcellular location">
    <subcellularLocation>
        <location evidence="9">Cell membrane</location>
        <topology evidence="9">Multi-pass membrane protein</topology>
    </subcellularLocation>
</comment>
<keyword evidence="11" id="KW-0449">Lipoprotein</keyword>
<dbReference type="PANTHER" id="PTHR33695:SF1">
    <property type="entry name" value="LIPOPROTEIN SIGNAL PEPTIDASE"/>
    <property type="match status" value="1"/>
</dbReference>
<comment type="function">
    <text evidence="9">This protein specifically catalyzes the removal of signal peptides from prolipoproteins.</text>
</comment>
<dbReference type="Proteomes" id="UP000483362">
    <property type="component" value="Unassembled WGS sequence"/>
</dbReference>
<reference evidence="11 12" key="1">
    <citation type="submission" date="2019-08" db="EMBL/GenBank/DDBJ databases">
        <title>In-depth cultivation of the pig gut microbiome towards novel bacterial diversity and tailored functional studies.</title>
        <authorList>
            <person name="Wylensek D."/>
            <person name="Hitch T.C.A."/>
            <person name="Clavel T."/>
        </authorList>
    </citation>
    <scope>NUCLEOTIDE SEQUENCE [LARGE SCALE GENOMIC DNA]</scope>
    <source>
        <strain evidence="11 12">Oil-RF-744-WCA-WT-10</strain>
    </source>
</reference>
<evidence type="ECO:0000256" key="2">
    <source>
        <dbReference type="ARBA" id="ARBA00022475"/>
    </source>
</evidence>
<keyword evidence="8 9" id="KW-0472">Membrane</keyword>